<keyword evidence="3" id="KW-1185">Reference proteome</keyword>
<evidence type="ECO:0000313" key="3">
    <source>
        <dbReference type="Proteomes" id="UP000586305"/>
    </source>
</evidence>
<evidence type="ECO:0000313" key="2">
    <source>
        <dbReference type="EMBL" id="NOU49048.1"/>
    </source>
</evidence>
<name>A0A849V7Y8_9GAMM</name>
<dbReference type="RefSeq" id="WP_171624153.1">
    <property type="nucleotide sequence ID" value="NZ_JABBPG010000001.1"/>
</dbReference>
<protein>
    <submittedName>
        <fullName evidence="2">Uncharacterized protein</fullName>
    </submittedName>
</protein>
<gene>
    <name evidence="2" type="ORF">HG263_00595</name>
</gene>
<sequence>MESSITKDDEGLPKNKYRTYYTRSDFFWSMVSIWIVLPIAATLIFNYFGVDIGGIEKRLKISDGQLVGRGFSLDLFSVWFLQIPLHIHRCYKRVLDMGLHKWFTVLFCIPPIHLLLIFWPSKKI</sequence>
<dbReference type="Proteomes" id="UP000586305">
    <property type="component" value="Unassembled WGS sequence"/>
</dbReference>
<dbReference type="AlphaFoldDB" id="A0A849V7Y8"/>
<proteinExistence type="predicted"/>
<keyword evidence="1" id="KW-0812">Transmembrane</keyword>
<evidence type="ECO:0000256" key="1">
    <source>
        <dbReference type="SAM" id="Phobius"/>
    </source>
</evidence>
<feature type="transmembrane region" description="Helical" evidence="1">
    <location>
        <begin position="26"/>
        <end position="45"/>
    </location>
</feature>
<keyword evidence="1" id="KW-1133">Transmembrane helix</keyword>
<organism evidence="2 3">
    <name type="scientific">Pseudoalteromonas caenipelagi</name>
    <dbReference type="NCBI Taxonomy" id="2726988"/>
    <lineage>
        <taxon>Bacteria</taxon>
        <taxon>Pseudomonadati</taxon>
        <taxon>Pseudomonadota</taxon>
        <taxon>Gammaproteobacteria</taxon>
        <taxon>Alteromonadales</taxon>
        <taxon>Pseudoalteromonadaceae</taxon>
        <taxon>Pseudoalteromonas</taxon>
    </lineage>
</organism>
<comment type="caution">
    <text evidence="2">The sequence shown here is derived from an EMBL/GenBank/DDBJ whole genome shotgun (WGS) entry which is preliminary data.</text>
</comment>
<accession>A0A849V7Y8</accession>
<reference evidence="2 3" key="1">
    <citation type="submission" date="2020-04" db="EMBL/GenBank/DDBJ databases">
        <title>Pseudoalteromonas caenipelagi sp. nov., isolated from a tidal flat.</title>
        <authorList>
            <person name="Park S."/>
            <person name="Yoon J.-H."/>
        </authorList>
    </citation>
    <scope>NUCLEOTIDE SEQUENCE [LARGE SCALE GENOMIC DNA]</scope>
    <source>
        <strain evidence="2 3">JBTF-M23</strain>
    </source>
</reference>
<feature type="transmembrane region" description="Helical" evidence="1">
    <location>
        <begin position="99"/>
        <end position="119"/>
    </location>
</feature>
<keyword evidence="1" id="KW-0472">Membrane</keyword>
<dbReference type="EMBL" id="JABBPG010000001">
    <property type="protein sequence ID" value="NOU49048.1"/>
    <property type="molecule type" value="Genomic_DNA"/>
</dbReference>